<dbReference type="GO" id="GO:0003676">
    <property type="term" value="F:nucleic acid binding"/>
    <property type="evidence" value="ECO:0007669"/>
    <property type="project" value="InterPro"/>
</dbReference>
<dbReference type="Proteomes" id="UP000034727">
    <property type="component" value="Unassembled WGS sequence"/>
</dbReference>
<dbReference type="GO" id="GO:0015074">
    <property type="term" value="P:DNA integration"/>
    <property type="evidence" value="ECO:0007669"/>
    <property type="project" value="InterPro"/>
</dbReference>
<evidence type="ECO:0000313" key="3">
    <source>
        <dbReference type="Proteomes" id="UP000034727"/>
    </source>
</evidence>
<proteinExistence type="predicted"/>
<dbReference type="EMBL" id="LCLJ01000015">
    <property type="protein sequence ID" value="KKU14862.1"/>
    <property type="molecule type" value="Genomic_DNA"/>
</dbReference>
<evidence type="ECO:0000259" key="1">
    <source>
        <dbReference type="PROSITE" id="PS50994"/>
    </source>
</evidence>
<accession>A0A0G1N3G3</accession>
<protein>
    <recommendedName>
        <fullName evidence="1">Integrase catalytic domain-containing protein</fullName>
    </recommendedName>
</protein>
<feature type="domain" description="Integrase catalytic" evidence="1">
    <location>
        <begin position="168"/>
        <end position="328"/>
    </location>
</feature>
<dbReference type="PROSITE" id="PS50994">
    <property type="entry name" value="INTEGRASE"/>
    <property type="match status" value="1"/>
</dbReference>
<gene>
    <name evidence="2" type="ORF">UX22_C0015G0001</name>
</gene>
<dbReference type="InterPro" id="IPR012337">
    <property type="entry name" value="RNaseH-like_sf"/>
</dbReference>
<dbReference type="InterPro" id="IPR001584">
    <property type="entry name" value="Integrase_cat-core"/>
</dbReference>
<sequence length="393" mass="45594">MNMETKKQIFERYKNEYYKARVEKRGGRKRRGEILDIVCDISHMARKAASRKFTRLQTKDPRTEEKRGRAVYYTADVTAALKDVWSASNGLCGELLHPLIPDYVAIFRRDGTWKNSDDVTDKLLKMSERTVKRRVTKFEHIKRKGQGFSSTSPSSVKTIIPVFMGPWKDTGPGHEQIDTVVHCGSTLRGDMVYTLNSTDVATYWNLLGAQWNKGEEATIENRARLRKRLPFKHLHDHSDTGGEFINWATLNWNKRAGIMLTRSRPNKKNDNAYVEERNGHIVRKYVGYIRLDCTEAVEVLNNLYLQVNTYTNHFISSRKTIDTVREGSKYKRTYEKALTPYQRVRAHSMIPEKVKAMLCLEHAKLNPAVLLKEIERLRTILYDVQRKHGSQIT</sequence>
<name>A0A0G1N3G3_9BACT</name>
<evidence type="ECO:0000313" key="2">
    <source>
        <dbReference type="EMBL" id="KKU14862.1"/>
    </source>
</evidence>
<organism evidence="2 3">
    <name type="scientific">Candidatus Jorgensenbacteria bacterium GW2011_GWA2_45_9</name>
    <dbReference type="NCBI Taxonomy" id="1618663"/>
    <lineage>
        <taxon>Bacteria</taxon>
        <taxon>Candidatus Joergenseniibacteriota</taxon>
    </lineage>
</organism>
<reference evidence="2 3" key="1">
    <citation type="journal article" date="2015" name="Nature">
        <title>rRNA introns, odd ribosomes, and small enigmatic genomes across a large radiation of phyla.</title>
        <authorList>
            <person name="Brown C.T."/>
            <person name="Hug L.A."/>
            <person name="Thomas B.C."/>
            <person name="Sharon I."/>
            <person name="Castelle C.J."/>
            <person name="Singh A."/>
            <person name="Wilkins M.J."/>
            <person name="Williams K.H."/>
            <person name="Banfield J.F."/>
        </authorList>
    </citation>
    <scope>NUCLEOTIDE SEQUENCE [LARGE SCALE GENOMIC DNA]</scope>
</reference>
<dbReference type="AlphaFoldDB" id="A0A0G1N3G3"/>
<dbReference type="InterPro" id="IPR036397">
    <property type="entry name" value="RNaseH_sf"/>
</dbReference>
<dbReference type="SUPFAM" id="SSF53098">
    <property type="entry name" value="Ribonuclease H-like"/>
    <property type="match status" value="1"/>
</dbReference>
<dbReference type="Gene3D" id="3.30.420.10">
    <property type="entry name" value="Ribonuclease H-like superfamily/Ribonuclease H"/>
    <property type="match status" value="1"/>
</dbReference>
<comment type="caution">
    <text evidence="2">The sequence shown here is derived from an EMBL/GenBank/DDBJ whole genome shotgun (WGS) entry which is preliminary data.</text>
</comment>